<dbReference type="PANTHER" id="PTHR10322">
    <property type="entry name" value="DNA POLYMERASE CATALYTIC SUBUNIT"/>
    <property type="match status" value="1"/>
</dbReference>
<feature type="non-terminal residue" evidence="6">
    <location>
        <position position="1"/>
    </location>
</feature>
<comment type="similarity">
    <text evidence="1">Belongs to the DNA polymerase type-B family.</text>
</comment>
<name>X0VDX9_9ZZZZ</name>
<evidence type="ECO:0000256" key="4">
    <source>
        <dbReference type="ARBA" id="ARBA00022695"/>
    </source>
</evidence>
<dbReference type="GO" id="GO:0000166">
    <property type="term" value="F:nucleotide binding"/>
    <property type="evidence" value="ECO:0007669"/>
    <property type="project" value="InterPro"/>
</dbReference>
<feature type="non-terminal residue" evidence="6">
    <location>
        <position position="272"/>
    </location>
</feature>
<keyword evidence="3" id="KW-0808">Transferase</keyword>
<comment type="caution">
    <text evidence="6">The sequence shown here is derived from an EMBL/GenBank/DDBJ whole genome shotgun (WGS) entry which is preliminary data.</text>
</comment>
<dbReference type="SUPFAM" id="SSF56672">
    <property type="entry name" value="DNA/RNA polymerases"/>
    <property type="match status" value="1"/>
</dbReference>
<evidence type="ECO:0000256" key="5">
    <source>
        <dbReference type="ARBA" id="ARBA00022932"/>
    </source>
</evidence>
<dbReference type="InterPro" id="IPR043502">
    <property type="entry name" value="DNA/RNA_pol_sf"/>
</dbReference>
<dbReference type="Gene3D" id="3.90.1600.10">
    <property type="entry name" value="Palm domain of DNA polymerase"/>
    <property type="match status" value="1"/>
</dbReference>
<dbReference type="AlphaFoldDB" id="X0VDX9"/>
<reference evidence="6" key="1">
    <citation type="journal article" date="2014" name="Front. Microbiol.">
        <title>High frequency of phylogenetically diverse reductive dehalogenase-homologous genes in deep subseafloor sedimentary metagenomes.</title>
        <authorList>
            <person name="Kawai M."/>
            <person name="Futagami T."/>
            <person name="Toyoda A."/>
            <person name="Takaki Y."/>
            <person name="Nishi S."/>
            <person name="Hori S."/>
            <person name="Arai W."/>
            <person name="Tsubouchi T."/>
            <person name="Morono Y."/>
            <person name="Uchiyama I."/>
            <person name="Ito T."/>
            <person name="Fujiyama A."/>
            <person name="Inagaki F."/>
            <person name="Takami H."/>
        </authorList>
    </citation>
    <scope>NUCLEOTIDE SEQUENCE</scope>
    <source>
        <strain evidence="6">Expedition CK06-06</strain>
    </source>
</reference>
<protein>
    <recommendedName>
        <fullName evidence="2">DNA-directed DNA polymerase</fullName>
        <ecNumber evidence="2">2.7.7.7</ecNumber>
    </recommendedName>
</protein>
<dbReference type="EMBL" id="BARS01020725">
    <property type="protein sequence ID" value="GAG10678.1"/>
    <property type="molecule type" value="Genomic_DNA"/>
</dbReference>
<organism evidence="6">
    <name type="scientific">marine sediment metagenome</name>
    <dbReference type="NCBI Taxonomy" id="412755"/>
    <lineage>
        <taxon>unclassified sequences</taxon>
        <taxon>metagenomes</taxon>
        <taxon>ecological metagenomes</taxon>
    </lineage>
</organism>
<dbReference type="InterPro" id="IPR006172">
    <property type="entry name" value="DNA-dir_DNA_pol_B"/>
</dbReference>
<dbReference type="GO" id="GO:0006261">
    <property type="term" value="P:DNA-templated DNA replication"/>
    <property type="evidence" value="ECO:0007669"/>
    <property type="project" value="TreeGrafter"/>
</dbReference>
<accession>X0VDX9</accession>
<evidence type="ECO:0000313" key="6">
    <source>
        <dbReference type="EMBL" id="GAG10678.1"/>
    </source>
</evidence>
<dbReference type="EC" id="2.7.7.7" evidence="2"/>
<evidence type="ECO:0000256" key="1">
    <source>
        <dbReference type="ARBA" id="ARBA00005755"/>
    </source>
</evidence>
<dbReference type="InterPro" id="IPR023211">
    <property type="entry name" value="DNA_pol_palm_dom_sf"/>
</dbReference>
<evidence type="ECO:0000256" key="3">
    <source>
        <dbReference type="ARBA" id="ARBA00022679"/>
    </source>
</evidence>
<dbReference type="PRINTS" id="PR00106">
    <property type="entry name" value="DNAPOLB"/>
</dbReference>
<dbReference type="GO" id="GO:0003676">
    <property type="term" value="F:nucleic acid binding"/>
    <property type="evidence" value="ECO:0007669"/>
    <property type="project" value="InterPro"/>
</dbReference>
<gene>
    <name evidence="6" type="ORF">S01H1_33385</name>
</gene>
<keyword evidence="4" id="KW-0548">Nucleotidyltransferase</keyword>
<sequence length="272" mass="30855">SSTMGTAATWKLLMLGWSYRNGLAVPHTMPTKGFTGGLSRLLEVGYSQNVVKFDFASLYPSIQLTHNVFTDCDVTGAMRGLLQYNYDYRNLYKELKSKHAKLGEKEKSEYYDKKQLPLKILNNGMFGSISAPHVYPWGDTNMGEKITCTGRQYLRHMIRYFNKRGFKPLVGDTDGFNFSIPSDVDKFRYISNGEHRFNEKGVEYTGMNAVVAEYNDVYMKGVMGLDVDEICEATINLARKNYADLIDGKVKLVGNTIKSKKLPTYIAEFIDD</sequence>
<keyword evidence="5" id="KW-0239">DNA-directed DNA polymerase</keyword>
<dbReference type="InterPro" id="IPR050240">
    <property type="entry name" value="DNA_pol_type-B"/>
</dbReference>
<dbReference type="PANTHER" id="PTHR10322:SF23">
    <property type="entry name" value="DNA POLYMERASE DELTA CATALYTIC SUBUNIT"/>
    <property type="match status" value="1"/>
</dbReference>
<proteinExistence type="inferred from homology"/>
<dbReference type="GO" id="GO:0003887">
    <property type="term" value="F:DNA-directed DNA polymerase activity"/>
    <property type="evidence" value="ECO:0007669"/>
    <property type="project" value="UniProtKB-KW"/>
</dbReference>
<evidence type="ECO:0000256" key="2">
    <source>
        <dbReference type="ARBA" id="ARBA00012417"/>
    </source>
</evidence>